<evidence type="ECO:0000256" key="10">
    <source>
        <dbReference type="ARBA" id="ARBA00055764"/>
    </source>
</evidence>
<dbReference type="InterPro" id="IPR042208">
    <property type="entry name" value="D-ser_dehydrat-like_sf"/>
</dbReference>
<dbReference type="InterPro" id="IPR029066">
    <property type="entry name" value="PLP-binding_barrel"/>
</dbReference>
<feature type="domain" description="D-serine dehydratase-like" evidence="14">
    <location>
        <begin position="313"/>
        <end position="412"/>
    </location>
</feature>
<evidence type="ECO:0000256" key="3">
    <source>
        <dbReference type="ARBA" id="ARBA00005323"/>
    </source>
</evidence>
<dbReference type="InterPro" id="IPR026956">
    <property type="entry name" value="D-ser_dehydrat-like_dom"/>
</dbReference>
<dbReference type="OrthoDB" id="20198at2759"/>
<dbReference type="GO" id="GO:0009636">
    <property type="term" value="P:response to toxic substance"/>
    <property type="evidence" value="ECO:0007669"/>
    <property type="project" value="UniProtKB-KW"/>
</dbReference>
<comment type="caution">
    <text evidence="15">The sequence shown here is derived from an EMBL/GenBank/DDBJ whole genome shotgun (WGS) entry which is preliminary data.</text>
</comment>
<evidence type="ECO:0000256" key="8">
    <source>
        <dbReference type="ARBA" id="ARBA00023239"/>
    </source>
</evidence>
<evidence type="ECO:0000313" key="15">
    <source>
        <dbReference type="EMBL" id="KAH8100676.1"/>
    </source>
</evidence>
<dbReference type="Pfam" id="PF01168">
    <property type="entry name" value="Ala_racemase_N"/>
    <property type="match status" value="1"/>
</dbReference>
<dbReference type="InterPro" id="IPR001608">
    <property type="entry name" value="Ala_racemase_N"/>
</dbReference>
<dbReference type="GO" id="GO:0046872">
    <property type="term" value="F:metal ion binding"/>
    <property type="evidence" value="ECO:0007669"/>
    <property type="project" value="UniProtKB-KW"/>
</dbReference>
<evidence type="ECO:0000256" key="1">
    <source>
        <dbReference type="ARBA" id="ARBA00001933"/>
    </source>
</evidence>
<evidence type="ECO:0000256" key="4">
    <source>
        <dbReference type="ARBA" id="ARBA00022575"/>
    </source>
</evidence>
<comment type="similarity">
    <text evidence="3">Belongs to the DSD1 family.</text>
</comment>
<proteinExistence type="inferred from homology"/>
<keyword evidence="16" id="KW-1185">Reference proteome</keyword>
<dbReference type="PANTHER" id="PTHR28004">
    <property type="entry name" value="ZGC:162816-RELATED"/>
    <property type="match status" value="1"/>
</dbReference>
<dbReference type="Gene3D" id="3.20.20.10">
    <property type="entry name" value="Alanine racemase"/>
    <property type="match status" value="1"/>
</dbReference>
<gene>
    <name evidence="15" type="ORF">BXZ70DRAFT_938277</name>
</gene>
<keyword evidence="6" id="KW-0862">Zinc</keyword>
<accession>A0A8K0XQJ1</accession>
<dbReference type="AlphaFoldDB" id="A0A8K0XQJ1"/>
<evidence type="ECO:0000256" key="12">
    <source>
        <dbReference type="ARBA" id="ARBA00069616"/>
    </source>
</evidence>
<dbReference type="Gene3D" id="2.40.37.20">
    <property type="entry name" value="D-serine dehydratase-like domain"/>
    <property type="match status" value="1"/>
</dbReference>
<dbReference type="SMART" id="SM01119">
    <property type="entry name" value="D-ser_dehydrat"/>
    <property type="match status" value="1"/>
</dbReference>
<sequence length="432" mass="46752">MADLPVPQTHTPIHLTGGPDKKALVDAFKGQPINALRTPAVVIDRAVFAKNCALMHENAKAWGAQFRAHVKTHKTIEGVRLQLRSTAATTHAVVVSTLMEAHEIVKGGLVADETVNDILYGLPVPINKLADLSDLWDEIAPHAGTVRVMVDHPIQVEAIERFEDTKSTNRRWSVFIKVDAGGKRAGLEPSSPAFQELLKSALLSQNISVYGFYCHAGNSYASRSPEEASSWLTIEIDAVNTAARMAKSLLPESNRDPFVLAVGSTPTAHSATPENKAKLASVLHGTLEIHAGNYPLLDLQQLHTGLVQRTRIAQYVTATVLSYYPGRGNNATDEALCDAGAIAMSKDTGPSGSFGEVVGRTWKLGRVSQEHGILTRDSTDGVDTLRIGEVVRIVGQHACLTLAAHQWYYIADSEGEDGGLVVEDVWVPWKGW</sequence>
<evidence type="ECO:0000313" key="16">
    <source>
        <dbReference type="Proteomes" id="UP000813824"/>
    </source>
</evidence>
<evidence type="ECO:0000256" key="6">
    <source>
        <dbReference type="ARBA" id="ARBA00022833"/>
    </source>
</evidence>
<evidence type="ECO:0000256" key="9">
    <source>
        <dbReference type="ARBA" id="ARBA00051198"/>
    </source>
</evidence>
<keyword evidence="8" id="KW-0456">Lyase</keyword>
<keyword evidence="7" id="KW-0663">Pyridoxal phosphate</keyword>
<evidence type="ECO:0000259" key="14">
    <source>
        <dbReference type="SMART" id="SM01119"/>
    </source>
</evidence>
<protein>
    <recommendedName>
        <fullName evidence="12">D-serine dehydratase</fullName>
        <ecNumber evidence="11">4.3.1.18</ecNumber>
    </recommendedName>
    <alternativeName>
        <fullName evidence="13">D-serine deaminase</fullName>
    </alternativeName>
</protein>
<keyword evidence="5" id="KW-0479">Metal-binding</keyword>
<organism evidence="15 16">
    <name type="scientific">Cristinia sonorae</name>
    <dbReference type="NCBI Taxonomy" id="1940300"/>
    <lineage>
        <taxon>Eukaryota</taxon>
        <taxon>Fungi</taxon>
        <taxon>Dikarya</taxon>
        <taxon>Basidiomycota</taxon>
        <taxon>Agaricomycotina</taxon>
        <taxon>Agaricomycetes</taxon>
        <taxon>Agaricomycetidae</taxon>
        <taxon>Agaricales</taxon>
        <taxon>Pleurotineae</taxon>
        <taxon>Stephanosporaceae</taxon>
        <taxon>Cristinia</taxon>
    </lineage>
</organism>
<comment type="catalytic activity">
    <reaction evidence="9">
        <text>D-serine = pyruvate + NH4(+)</text>
        <dbReference type="Rhea" id="RHEA:13977"/>
        <dbReference type="ChEBI" id="CHEBI:15361"/>
        <dbReference type="ChEBI" id="CHEBI:28938"/>
        <dbReference type="ChEBI" id="CHEBI:35247"/>
        <dbReference type="EC" id="4.3.1.18"/>
    </reaction>
    <physiologicalReaction direction="left-to-right" evidence="9">
        <dbReference type="Rhea" id="RHEA:13978"/>
    </physiologicalReaction>
</comment>
<comment type="cofactor">
    <cofactor evidence="1">
        <name>pyridoxal 5'-phosphate</name>
        <dbReference type="ChEBI" id="CHEBI:597326"/>
    </cofactor>
</comment>
<dbReference type="FunFam" id="3.20.20.10:FF:000016">
    <property type="entry name" value="D-serine dehydratase"/>
    <property type="match status" value="1"/>
</dbReference>
<dbReference type="InterPro" id="IPR051466">
    <property type="entry name" value="D-amino_acid_metab_enzyme"/>
</dbReference>
<comment type="cofactor">
    <cofactor evidence="2">
        <name>Zn(2+)</name>
        <dbReference type="ChEBI" id="CHEBI:29105"/>
    </cofactor>
</comment>
<dbReference type="EC" id="4.3.1.18" evidence="11"/>
<reference evidence="15" key="1">
    <citation type="journal article" date="2021" name="New Phytol.">
        <title>Evolutionary innovations through gain and loss of genes in the ectomycorrhizal Boletales.</title>
        <authorList>
            <person name="Wu G."/>
            <person name="Miyauchi S."/>
            <person name="Morin E."/>
            <person name="Kuo A."/>
            <person name="Drula E."/>
            <person name="Varga T."/>
            <person name="Kohler A."/>
            <person name="Feng B."/>
            <person name="Cao Y."/>
            <person name="Lipzen A."/>
            <person name="Daum C."/>
            <person name="Hundley H."/>
            <person name="Pangilinan J."/>
            <person name="Johnson J."/>
            <person name="Barry K."/>
            <person name="LaButti K."/>
            <person name="Ng V."/>
            <person name="Ahrendt S."/>
            <person name="Min B."/>
            <person name="Choi I.G."/>
            <person name="Park H."/>
            <person name="Plett J.M."/>
            <person name="Magnuson J."/>
            <person name="Spatafora J.W."/>
            <person name="Nagy L.G."/>
            <person name="Henrissat B."/>
            <person name="Grigoriev I.V."/>
            <person name="Yang Z.L."/>
            <person name="Xu J."/>
            <person name="Martin F.M."/>
        </authorList>
    </citation>
    <scope>NUCLEOTIDE SEQUENCE</scope>
    <source>
        <strain evidence="15">KKN 215</strain>
    </source>
</reference>
<dbReference type="GO" id="GO:0036088">
    <property type="term" value="P:D-serine catabolic process"/>
    <property type="evidence" value="ECO:0007669"/>
    <property type="project" value="TreeGrafter"/>
</dbReference>
<evidence type="ECO:0000256" key="11">
    <source>
        <dbReference type="ARBA" id="ARBA00066349"/>
    </source>
</evidence>
<comment type="function">
    <text evidence="10">Catalyzes the conversion of D-serine to pyruvate and ammonia. May play a role in D-serine detoxification.</text>
</comment>
<keyword evidence="4" id="KW-0216">Detoxification</keyword>
<evidence type="ECO:0000256" key="5">
    <source>
        <dbReference type="ARBA" id="ARBA00022723"/>
    </source>
</evidence>
<dbReference type="EMBL" id="JAEVFJ010000015">
    <property type="protein sequence ID" value="KAH8100676.1"/>
    <property type="molecule type" value="Genomic_DNA"/>
</dbReference>
<evidence type="ECO:0000256" key="7">
    <source>
        <dbReference type="ARBA" id="ARBA00022898"/>
    </source>
</evidence>
<dbReference type="SUPFAM" id="SSF51419">
    <property type="entry name" value="PLP-binding barrel"/>
    <property type="match status" value="1"/>
</dbReference>
<name>A0A8K0XQJ1_9AGAR</name>
<dbReference type="Proteomes" id="UP000813824">
    <property type="component" value="Unassembled WGS sequence"/>
</dbReference>
<dbReference type="PANTHER" id="PTHR28004:SF2">
    <property type="entry name" value="D-SERINE DEHYDRATASE"/>
    <property type="match status" value="1"/>
</dbReference>
<evidence type="ECO:0000256" key="2">
    <source>
        <dbReference type="ARBA" id="ARBA00001947"/>
    </source>
</evidence>
<dbReference type="GO" id="GO:0008721">
    <property type="term" value="F:D-serine ammonia-lyase activity"/>
    <property type="evidence" value="ECO:0007669"/>
    <property type="project" value="UniProtKB-EC"/>
</dbReference>
<evidence type="ECO:0000256" key="13">
    <source>
        <dbReference type="ARBA" id="ARBA00075219"/>
    </source>
</evidence>
<dbReference type="Pfam" id="PF14031">
    <property type="entry name" value="D-ser_dehydrat"/>
    <property type="match status" value="1"/>
</dbReference>